<evidence type="ECO:0000256" key="5">
    <source>
        <dbReference type="ARBA" id="ARBA00023204"/>
    </source>
</evidence>
<keyword evidence="4 7" id="KW-0068">Autocatalytic cleavage</keyword>
<dbReference type="InterPro" id="IPR036286">
    <property type="entry name" value="LexA/Signal_pep-like_sf"/>
</dbReference>
<gene>
    <name evidence="9" type="ORF">DSCO28_51710</name>
</gene>
<evidence type="ECO:0000256" key="1">
    <source>
        <dbReference type="ARBA" id="ARBA00007484"/>
    </source>
</evidence>
<dbReference type="Pfam" id="PF00717">
    <property type="entry name" value="Peptidase_S24"/>
    <property type="match status" value="1"/>
</dbReference>
<dbReference type="KEGG" id="dov:DSCO28_51710"/>
<dbReference type="AlphaFoldDB" id="A0A5K7ZWH0"/>
<dbReference type="GO" id="GO:0016787">
    <property type="term" value="F:hydrolase activity"/>
    <property type="evidence" value="ECO:0007669"/>
    <property type="project" value="UniProtKB-KW"/>
</dbReference>
<evidence type="ECO:0000256" key="7">
    <source>
        <dbReference type="RuleBase" id="RU003991"/>
    </source>
</evidence>
<dbReference type="PRINTS" id="PR00726">
    <property type="entry name" value="LEXASERPTASE"/>
</dbReference>
<dbReference type="CDD" id="cd06529">
    <property type="entry name" value="S24_LexA-like"/>
    <property type="match status" value="1"/>
</dbReference>
<dbReference type="InterPro" id="IPR050077">
    <property type="entry name" value="LexA_repressor"/>
</dbReference>
<proteinExistence type="inferred from homology"/>
<evidence type="ECO:0000313" key="9">
    <source>
        <dbReference type="EMBL" id="BBO84605.1"/>
    </source>
</evidence>
<reference evidence="9 10" key="1">
    <citation type="submission" date="2019-11" db="EMBL/GenBank/DDBJ databases">
        <title>Comparative genomics of hydrocarbon-degrading Desulfosarcina strains.</title>
        <authorList>
            <person name="Watanabe M."/>
            <person name="Kojima H."/>
            <person name="Fukui M."/>
        </authorList>
    </citation>
    <scope>NUCLEOTIDE SEQUENCE [LARGE SCALE GENOMIC DNA]</scope>
    <source>
        <strain evidence="9 10">28bB2T</strain>
    </source>
</reference>
<dbReference type="Gene3D" id="2.10.109.10">
    <property type="entry name" value="Umud Fragment, subunit A"/>
    <property type="match status" value="1"/>
</dbReference>
<keyword evidence="2" id="KW-0227">DNA damage</keyword>
<dbReference type="InterPro" id="IPR015927">
    <property type="entry name" value="Peptidase_S24_S26A/B/C"/>
</dbReference>
<dbReference type="GO" id="GO:0009432">
    <property type="term" value="P:SOS response"/>
    <property type="evidence" value="ECO:0007669"/>
    <property type="project" value="UniProtKB-KW"/>
</dbReference>
<dbReference type="GO" id="GO:0003677">
    <property type="term" value="F:DNA binding"/>
    <property type="evidence" value="ECO:0007669"/>
    <property type="project" value="InterPro"/>
</dbReference>
<sequence length="103" mass="11489">MLDSALYRGQHLFALRVQGNSMRGAGILDGDLAICTPRQYAQNGEIVVALIHGEEATVKRFFSHSDHVELRPENPDYAVMRYGFDEVLVQGRVVGIQRVMETG</sequence>
<dbReference type="Proteomes" id="UP000425960">
    <property type="component" value="Chromosome"/>
</dbReference>
<evidence type="ECO:0000256" key="2">
    <source>
        <dbReference type="ARBA" id="ARBA00022763"/>
    </source>
</evidence>
<evidence type="ECO:0000256" key="3">
    <source>
        <dbReference type="ARBA" id="ARBA00022801"/>
    </source>
</evidence>
<organism evidence="9 10">
    <name type="scientific">Desulfosarcina ovata subsp. sediminis</name>
    <dbReference type="NCBI Taxonomy" id="885957"/>
    <lineage>
        <taxon>Bacteria</taxon>
        <taxon>Pseudomonadati</taxon>
        <taxon>Thermodesulfobacteriota</taxon>
        <taxon>Desulfobacteria</taxon>
        <taxon>Desulfobacterales</taxon>
        <taxon>Desulfosarcinaceae</taxon>
        <taxon>Desulfosarcina</taxon>
    </lineage>
</organism>
<comment type="similarity">
    <text evidence="1 7">Belongs to the peptidase S24 family.</text>
</comment>
<keyword evidence="6" id="KW-0742">SOS response</keyword>
<keyword evidence="5" id="KW-0234">DNA repair</keyword>
<dbReference type="GO" id="GO:0006281">
    <property type="term" value="P:DNA repair"/>
    <property type="evidence" value="ECO:0007669"/>
    <property type="project" value="UniProtKB-KW"/>
</dbReference>
<accession>A0A5K7ZWH0</accession>
<feature type="domain" description="Peptidase S24/S26A/S26B/S26C" evidence="8">
    <location>
        <begin position="5"/>
        <end position="94"/>
    </location>
</feature>
<dbReference type="SUPFAM" id="SSF51306">
    <property type="entry name" value="LexA/Signal peptidase"/>
    <property type="match status" value="1"/>
</dbReference>
<dbReference type="GO" id="GO:0006355">
    <property type="term" value="P:regulation of DNA-templated transcription"/>
    <property type="evidence" value="ECO:0007669"/>
    <property type="project" value="InterPro"/>
</dbReference>
<keyword evidence="3 7" id="KW-0378">Hydrolase</keyword>
<dbReference type="PANTHER" id="PTHR33516">
    <property type="entry name" value="LEXA REPRESSOR"/>
    <property type="match status" value="1"/>
</dbReference>
<evidence type="ECO:0000313" key="10">
    <source>
        <dbReference type="Proteomes" id="UP000425960"/>
    </source>
</evidence>
<protein>
    <recommendedName>
        <fullName evidence="8">Peptidase S24/S26A/S26B/S26C domain-containing protein</fullName>
    </recommendedName>
</protein>
<dbReference type="InterPro" id="IPR006197">
    <property type="entry name" value="Peptidase_S24_LexA"/>
</dbReference>
<dbReference type="EMBL" id="AP021876">
    <property type="protein sequence ID" value="BBO84605.1"/>
    <property type="molecule type" value="Genomic_DNA"/>
</dbReference>
<evidence type="ECO:0000259" key="8">
    <source>
        <dbReference type="Pfam" id="PF00717"/>
    </source>
</evidence>
<evidence type="ECO:0000256" key="6">
    <source>
        <dbReference type="ARBA" id="ARBA00023236"/>
    </source>
</evidence>
<dbReference type="PANTHER" id="PTHR33516:SF2">
    <property type="entry name" value="LEXA REPRESSOR-RELATED"/>
    <property type="match status" value="1"/>
</dbReference>
<dbReference type="InterPro" id="IPR039418">
    <property type="entry name" value="LexA-like"/>
</dbReference>
<evidence type="ECO:0000256" key="4">
    <source>
        <dbReference type="ARBA" id="ARBA00022813"/>
    </source>
</evidence>
<name>A0A5K7ZWH0_9BACT</name>